<protein>
    <submittedName>
        <fullName evidence="3">Uncharacterized protein</fullName>
    </submittedName>
</protein>
<dbReference type="STRING" id="586239.AD943_02860"/>
<keyword evidence="2" id="KW-0812">Transmembrane</keyword>
<dbReference type="Proteomes" id="UP000320772">
    <property type="component" value="Unassembled WGS sequence"/>
</dbReference>
<evidence type="ECO:0000313" key="4">
    <source>
        <dbReference type="Proteomes" id="UP000320772"/>
    </source>
</evidence>
<dbReference type="AlphaFoldDB" id="A0A4Y3M9C9"/>
<keyword evidence="4" id="KW-1185">Reference proteome</keyword>
<name>A0A4Y3M9C9_9PROT</name>
<organism evidence="3 4">
    <name type="scientific">Gluconobacter roseus NBRC 3990</name>
    <dbReference type="NCBI Taxonomy" id="1307950"/>
    <lineage>
        <taxon>Bacteria</taxon>
        <taxon>Pseudomonadati</taxon>
        <taxon>Pseudomonadota</taxon>
        <taxon>Alphaproteobacteria</taxon>
        <taxon>Acetobacterales</taxon>
        <taxon>Acetobacteraceae</taxon>
        <taxon>Gluconobacter</taxon>
    </lineage>
</organism>
<keyword evidence="2" id="KW-0472">Membrane</keyword>
<feature type="transmembrane region" description="Helical" evidence="2">
    <location>
        <begin position="27"/>
        <end position="45"/>
    </location>
</feature>
<evidence type="ECO:0000256" key="1">
    <source>
        <dbReference type="SAM" id="MobiDB-lite"/>
    </source>
</evidence>
<proteinExistence type="predicted"/>
<feature type="region of interest" description="Disordered" evidence="1">
    <location>
        <begin position="59"/>
        <end position="87"/>
    </location>
</feature>
<dbReference type="EMBL" id="BJLY01000004">
    <property type="protein sequence ID" value="GEB04526.1"/>
    <property type="molecule type" value="Genomic_DNA"/>
</dbReference>
<evidence type="ECO:0000256" key="2">
    <source>
        <dbReference type="SAM" id="Phobius"/>
    </source>
</evidence>
<feature type="compositionally biased region" description="Pro residues" evidence="1">
    <location>
        <begin position="61"/>
        <end position="79"/>
    </location>
</feature>
<keyword evidence="2" id="KW-1133">Transmembrane helix</keyword>
<reference evidence="3 4" key="1">
    <citation type="submission" date="2019-06" db="EMBL/GenBank/DDBJ databases">
        <title>Whole genome shotgun sequence of Gluconobacter roseus NBRC 3990.</title>
        <authorList>
            <person name="Hosoyama A."/>
            <person name="Uohara A."/>
            <person name="Ohji S."/>
            <person name="Ichikawa N."/>
        </authorList>
    </citation>
    <scope>NUCLEOTIDE SEQUENCE [LARGE SCALE GENOMIC DNA]</scope>
    <source>
        <strain evidence="3 4">NBRC 3990</strain>
    </source>
</reference>
<accession>A0A4Y3M9C9</accession>
<comment type="caution">
    <text evidence="3">The sequence shown here is derived from an EMBL/GenBank/DDBJ whole genome shotgun (WGS) entry which is preliminary data.</text>
</comment>
<evidence type="ECO:0000313" key="3">
    <source>
        <dbReference type="EMBL" id="GEB04526.1"/>
    </source>
</evidence>
<gene>
    <name evidence="3" type="ORF">GRO01_21020</name>
</gene>
<sequence length="177" mass="18748">MLKASVPATVPRDMAPLVRHFRSHRGFVPHSALLMGGLLLAMPLLSGCKLLDQRTFNPNAGKPPHPYIPPAPPGPPPHAPFLSVSEGTPESDYGPIVERAAKAALSRKPNVLFIVQAFAPPQPTPDAQAQALTDVTNHLAALVAAHLAKAGAQPIQIEMHATTDPSAAKPFVRVDVR</sequence>